<proteinExistence type="predicted"/>
<dbReference type="PANTHER" id="PTHR35179:SF2">
    <property type="entry name" value="START DOMAIN-CONTAINING PROTEIN"/>
    <property type="match status" value="1"/>
</dbReference>
<evidence type="ECO:0008006" key="3">
    <source>
        <dbReference type="Google" id="ProtNLM"/>
    </source>
</evidence>
<dbReference type="HOGENOM" id="CLU_030046_1_0_1"/>
<dbReference type="EMBL" id="KN847053">
    <property type="protein sequence ID" value="KIW22050.1"/>
    <property type="molecule type" value="Genomic_DNA"/>
</dbReference>
<dbReference type="VEuPathDB" id="FungiDB:PV07_12555"/>
<gene>
    <name evidence="1" type="ORF">PV07_12555</name>
</gene>
<protein>
    <recommendedName>
        <fullName evidence="3">Geranylgeranyl pyrophosphate synthetase</fullName>
    </recommendedName>
</protein>
<evidence type="ECO:0000313" key="1">
    <source>
        <dbReference type="EMBL" id="KIW22050.1"/>
    </source>
</evidence>
<organism evidence="1 2">
    <name type="scientific">Cladophialophora immunda</name>
    <dbReference type="NCBI Taxonomy" id="569365"/>
    <lineage>
        <taxon>Eukaryota</taxon>
        <taxon>Fungi</taxon>
        <taxon>Dikarya</taxon>
        <taxon>Ascomycota</taxon>
        <taxon>Pezizomycotina</taxon>
        <taxon>Eurotiomycetes</taxon>
        <taxon>Chaetothyriomycetidae</taxon>
        <taxon>Chaetothyriales</taxon>
        <taxon>Herpotrichiellaceae</taxon>
        <taxon>Cladophialophora</taxon>
    </lineage>
</organism>
<dbReference type="AlphaFoldDB" id="A0A0D2BUI3"/>
<keyword evidence="2" id="KW-1185">Reference proteome</keyword>
<reference evidence="1 2" key="1">
    <citation type="submission" date="2015-01" db="EMBL/GenBank/DDBJ databases">
        <title>The Genome Sequence of Cladophialophora immunda CBS83496.</title>
        <authorList>
            <consortium name="The Broad Institute Genomics Platform"/>
            <person name="Cuomo C."/>
            <person name="de Hoog S."/>
            <person name="Gorbushina A."/>
            <person name="Stielow B."/>
            <person name="Teixiera M."/>
            <person name="Abouelleil A."/>
            <person name="Chapman S.B."/>
            <person name="Priest M."/>
            <person name="Young S.K."/>
            <person name="Wortman J."/>
            <person name="Nusbaum C."/>
            <person name="Birren B."/>
        </authorList>
    </citation>
    <scope>NUCLEOTIDE SEQUENCE [LARGE SCALE GENOMIC DNA]</scope>
    <source>
        <strain evidence="1 2">CBS 83496</strain>
    </source>
</reference>
<dbReference type="PANTHER" id="PTHR35179">
    <property type="entry name" value="PROTEIN CBG02620"/>
    <property type="match status" value="1"/>
</dbReference>
<name>A0A0D2BUI3_9EURO</name>
<dbReference type="RefSeq" id="XP_016242266.1">
    <property type="nucleotide sequence ID" value="XM_016400091.1"/>
</dbReference>
<dbReference type="OrthoDB" id="5393654at2759"/>
<dbReference type="GeneID" id="27351749"/>
<accession>A0A0D2BUI3</accession>
<dbReference type="STRING" id="569365.A0A0D2BUI3"/>
<evidence type="ECO:0000313" key="2">
    <source>
        <dbReference type="Proteomes" id="UP000054466"/>
    </source>
</evidence>
<sequence>MASKDSGLPHPLPEQQFLRSLEPTASASEDVGVADPVITSCELIASYNWLDNASRTIVVPGAPPKWLPPATLQRLREDSGQYYRDPNAARYPRWPLAPAVQSIYALDLNFPSREIDIFCCASIWGSLLASVRGEDRTFRFGMHRIANTVFLVRKPNHPQELIENVRGYGHTFPEAYTVWPAIVKGSASHQRIIRYQFGELHCLLRFEGDGYLEDQVPEDVKRLLNNKPTGSGASVDDQLGRMNMAERKGTEHLDDDLVVRLAGTPVPQRAIFDLKTRSSGSAHTVESENFLSRLWTNQTPNFILARHRRGVFHDIDIDIVDAQDRVQRWERDNCQSMRLLHTLLKTLVSISPEEKWSRLEIRRTGHGNMELWSETNEWAALPQEMQKMWARAR</sequence>
<dbReference type="Proteomes" id="UP000054466">
    <property type="component" value="Unassembled WGS sequence"/>
</dbReference>